<dbReference type="Gene3D" id="3.10.129.10">
    <property type="entry name" value="Hotdog Thioesterase"/>
    <property type="match status" value="1"/>
</dbReference>
<dbReference type="EMBL" id="BHYM01000098">
    <property type="protein sequence ID" value="GCE44558.1"/>
    <property type="molecule type" value="Genomic_DNA"/>
</dbReference>
<dbReference type="RefSeq" id="WP_124396121.1">
    <property type="nucleotide sequence ID" value="NZ_BHYM01000098.1"/>
</dbReference>
<evidence type="ECO:0000256" key="1">
    <source>
        <dbReference type="ARBA" id="ARBA00005254"/>
    </source>
</evidence>
<dbReference type="SUPFAM" id="SSF54637">
    <property type="entry name" value="Thioesterase/thiol ester dehydrase-isomerase"/>
    <property type="match status" value="1"/>
</dbReference>
<name>A0A402CM38_RHOWR</name>
<evidence type="ECO:0000313" key="4">
    <source>
        <dbReference type="Proteomes" id="UP000287519"/>
    </source>
</evidence>
<dbReference type="Pfam" id="PF01575">
    <property type="entry name" value="MaoC_dehydratas"/>
    <property type="match status" value="1"/>
</dbReference>
<proteinExistence type="inferred from homology"/>
<accession>A0A402CM38</accession>
<organism evidence="3 4">
    <name type="scientific">Rhodococcus wratislaviensis</name>
    <name type="common">Tsukamurella wratislaviensis</name>
    <dbReference type="NCBI Taxonomy" id="44752"/>
    <lineage>
        <taxon>Bacteria</taxon>
        <taxon>Bacillati</taxon>
        <taxon>Actinomycetota</taxon>
        <taxon>Actinomycetes</taxon>
        <taxon>Mycobacteriales</taxon>
        <taxon>Nocardiaceae</taxon>
        <taxon>Rhodococcus</taxon>
    </lineage>
</organism>
<evidence type="ECO:0000259" key="2">
    <source>
        <dbReference type="Pfam" id="PF01575"/>
    </source>
</evidence>
<comment type="caution">
    <text evidence="3">The sequence shown here is derived from an EMBL/GenBank/DDBJ whole genome shotgun (WGS) entry which is preliminary data.</text>
</comment>
<feature type="domain" description="MaoC-like" evidence="2">
    <location>
        <begin position="6"/>
        <end position="103"/>
    </location>
</feature>
<dbReference type="InterPro" id="IPR002539">
    <property type="entry name" value="MaoC-like_dom"/>
</dbReference>
<protein>
    <recommendedName>
        <fullName evidence="2">MaoC-like domain-containing protein</fullName>
    </recommendedName>
</protein>
<evidence type="ECO:0000313" key="3">
    <source>
        <dbReference type="EMBL" id="GCE44558.1"/>
    </source>
</evidence>
<gene>
    <name evidence="3" type="ORF">Rhow_008979</name>
</gene>
<comment type="similarity">
    <text evidence="1">Belongs to the enoyl-CoA hydratase/isomerase family.</text>
</comment>
<dbReference type="AlphaFoldDB" id="A0A402CM38"/>
<dbReference type="InterPro" id="IPR029069">
    <property type="entry name" value="HotDog_dom_sf"/>
</dbReference>
<dbReference type="Proteomes" id="UP000287519">
    <property type="component" value="Unassembled WGS sequence"/>
</dbReference>
<keyword evidence="4" id="KW-1185">Reference proteome</keyword>
<reference evidence="3 4" key="1">
    <citation type="submission" date="2018-11" db="EMBL/GenBank/DDBJ databases">
        <title>Microbial catabolism of amino acid.</title>
        <authorList>
            <person name="Hibi M."/>
            <person name="Ogawa J."/>
        </authorList>
    </citation>
    <scope>NUCLEOTIDE SEQUENCE [LARGE SCALE GENOMIC DNA]</scope>
    <source>
        <strain evidence="3 4">C31-06</strain>
    </source>
</reference>
<dbReference type="OrthoDB" id="5147746at2"/>
<sequence>MNPVVPGTKIPTVETVVDAEAMKVFSLITKDPNPIHWDLDSVQKAGLGDRAVNQGGLNVGYVVNALCQWTGSRDSVRRVKTRFLKNAYAGDVLTAGGTVSAVDRSTVPNTAELTVWLRRADGDEIMSGTATIQLPEREDFPCART</sequence>